<dbReference type="RefSeq" id="WP_090559333.1">
    <property type="nucleotide sequence ID" value="NZ_FNRA01000012.1"/>
</dbReference>
<dbReference type="InterPro" id="IPR002549">
    <property type="entry name" value="AI-2E-like"/>
</dbReference>
<dbReference type="GO" id="GO:0055085">
    <property type="term" value="P:transmembrane transport"/>
    <property type="evidence" value="ECO:0007669"/>
    <property type="project" value="TreeGrafter"/>
</dbReference>
<evidence type="ECO:0000256" key="6">
    <source>
        <dbReference type="SAM" id="Phobius"/>
    </source>
</evidence>
<dbReference type="AlphaFoldDB" id="A0A1H4H091"/>
<evidence type="ECO:0000256" key="3">
    <source>
        <dbReference type="ARBA" id="ARBA00022692"/>
    </source>
</evidence>
<dbReference type="PANTHER" id="PTHR21716:SF62">
    <property type="entry name" value="TRANSPORT PROTEIN YDBI-RELATED"/>
    <property type="match status" value="1"/>
</dbReference>
<dbReference type="EMBL" id="FNRA01000012">
    <property type="protein sequence ID" value="SEB14730.1"/>
    <property type="molecule type" value="Genomic_DNA"/>
</dbReference>
<keyword evidence="8" id="KW-1185">Reference proteome</keyword>
<gene>
    <name evidence="7" type="ORF">SAMN05443550_11261</name>
</gene>
<evidence type="ECO:0000256" key="5">
    <source>
        <dbReference type="ARBA" id="ARBA00023136"/>
    </source>
</evidence>
<comment type="similarity">
    <text evidence="2">Belongs to the autoinducer-2 exporter (AI-2E) (TC 2.A.86) family.</text>
</comment>
<feature type="transmembrane region" description="Helical" evidence="6">
    <location>
        <begin position="148"/>
        <end position="169"/>
    </location>
</feature>
<keyword evidence="4 6" id="KW-1133">Transmembrane helix</keyword>
<comment type="subcellular location">
    <subcellularLocation>
        <location evidence="1">Membrane</location>
        <topology evidence="1">Multi-pass membrane protein</topology>
    </subcellularLocation>
</comment>
<accession>A0A1H4H091</accession>
<evidence type="ECO:0000313" key="7">
    <source>
        <dbReference type="EMBL" id="SEB14730.1"/>
    </source>
</evidence>
<evidence type="ECO:0000256" key="4">
    <source>
        <dbReference type="ARBA" id="ARBA00022989"/>
    </source>
</evidence>
<keyword evidence="3 6" id="KW-0812">Transmembrane</keyword>
<dbReference type="GO" id="GO:0016020">
    <property type="term" value="C:membrane"/>
    <property type="evidence" value="ECO:0007669"/>
    <property type="project" value="UniProtKB-SubCell"/>
</dbReference>
<organism evidence="7 8">
    <name type="scientific">Pedobacter hartonius</name>
    <dbReference type="NCBI Taxonomy" id="425514"/>
    <lineage>
        <taxon>Bacteria</taxon>
        <taxon>Pseudomonadati</taxon>
        <taxon>Bacteroidota</taxon>
        <taxon>Sphingobacteriia</taxon>
        <taxon>Sphingobacteriales</taxon>
        <taxon>Sphingobacteriaceae</taxon>
        <taxon>Pedobacter</taxon>
    </lineage>
</organism>
<keyword evidence="5 6" id="KW-0472">Membrane</keyword>
<protein>
    <submittedName>
        <fullName evidence="7">Predicted PurR-regulated permease PerM</fullName>
    </submittedName>
</protein>
<dbReference type="Pfam" id="PF01594">
    <property type="entry name" value="AI-2E_transport"/>
    <property type="match status" value="1"/>
</dbReference>
<sequence length="347" mass="37632">MNKDQTPEKIEKELSYIQKVWQTVAIVALLVVVILIARVAFNVLLMILAGSLIAVYFHGLGDLIERKTRLNRTASMVISVAGSFILLGILLWFMGTKIQNQIALLSDSLPGTIETAKARLNEHSIGKKILAYFSDNNSDKLFATAQKFFSTSFGVLGNVYVILLLAIFFTSNPSVYKDGIIKLVPRRNKAMAKNSIDRISLVLKGWLKGTMLSMLLITILIAIGLSVMGIPGALVLSMLTGMLKLIPNFGSTAAMIPGVLLALMVSTNTAVIVALIYIVSQTVVSNIVTPLIQKKMINLPPALTIISQVIMGTLSGVLGIILAVPLLAIIIILVDELYVKEIEQDTV</sequence>
<proteinExistence type="inferred from homology"/>
<feature type="transmembrane region" description="Helical" evidence="6">
    <location>
        <begin position="214"/>
        <end position="239"/>
    </location>
</feature>
<feature type="transmembrane region" description="Helical" evidence="6">
    <location>
        <begin position="20"/>
        <end position="37"/>
    </location>
</feature>
<feature type="transmembrane region" description="Helical" evidence="6">
    <location>
        <begin position="76"/>
        <end position="95"/>
    </location>
</feature>
<evidence type="ECO:0000256" key="2">
    <source>
        <dbReference type="ARBA" id="ARBA00009773"/>
    </source>
</evidence>
<reference evidence="7 8" key="1">
    <citation type="submission" date="2016-10" db="EMBL/GenBank/DDBJ databases">
        <authorList>
            <person name="de Groot N.N."/>
        </authorList>
    </citation>
    <scope>NUCLEOTIDE SEQUENCE [LARGE SCALE GENOMIC DNA]</scope>
    <source>
        <strain evidence="7 8">DSM 19033</strain>
    </source>
</reference>
<dbReference type="OrthoDB" id="5761230at2"/>
<dbReference type="PANTHER" id="PTHR21716">
    <property type="entry name" value="TRANSMEMBRANE PROTEIN"/>
    <property type="match status" value="1"/>
</dbReference>
<name>A0A1H4H091_9SPHI</name>
<feature type="transmembrane region" description="Helical" evidence="6">
    <location>
        <begin position="43"/>
        <end position="64"/>
    </location>
</feature>
<dbReference type="Proteomes" id="UP000198850">
    <property type="component" value="Unassembled WGS sequence"/>
</dbReference>
<dbReference type="STRING" id="425514.SAMN05443550_11261"/>
<evidence type="ECO:0000313" key="8">
    <source>
        <dbReference type="Proteomes" id="UP000198850"/>
    </source>
</evidence>
<evidence type="ECO:0000256" key="1">
    <source>
        <dbReference type="ARBA" id="ARBA00004141"/>
    </source>
</evidence>
<feature type="transmembrane region" description="Helical" evidence="6">
    <location>
        <begin position="301"/>
        <end position="334"/>
    </location>
</feature>